<name>A0A0J7KBB6_LASNI</name>
<dbReference type="Proteomes" id="UP000036403">
    <property type="component" value="Unassembled WGS sequence"/>
</dbReference>
<feature type="region of interest" description="Disordered" evidence="2">
    <location>
        <begin position="1"/>
        <end position="170"/>
    </location>
</feature>
<evidence type="ECO:0000313" key="3">
    <source>
        <dbReference type="EMBL" id="KMQ87673.1"/>
    </source>
</evidence>
<protein>
    <submittedName>
        <fullName evidence="3">Uncharacterized protein</fullName>
    </submittedName>
</protein>
<evidence type="ECO:0000256" key="2">
    <source>
        <dbReference type="SAM" id="MobiDB-lite"/>
    </source>
</evidence>
<proteinExistence type="predicted"/>
<dbReference type="EMBL" id="LBMM01010103">
    <property type="protein sequence ID" value="KMQ87673.1"/>
    <property type="molecule type" value="Genomic_DNA"/>
</dbReference>
<evidence type="ECO:0000256" key="1">
    <source>
        <dbReference type="SAM" id="Coils"/>
    </source>
</evidence>
<reference evidence="3 4" key="1">
    <citation type="submission" date="2015-04" db="EMBL/GenBank/DDBJ databases">
        <title>Lasius niger genome sequencing.</title>
        <authorList>
            <person name="Konorov E.A."/>
            <person name="Nikitin M.A."/>
            <person name="Kirill M.V."/>
            <person name="Chang P."/>
        </authorList>
    </citation>
    <scope>NUCLEOTIDE SEQUENCE [LARGE SCALE GENOMIC DNA]</scope>
    <source>
        <tissue evidence="3">Whole</tissue>
    </source>
</reference>
<feature type="compositionally biased region" description="Basic residues" evidence="2">
    <location>
        <begin position="42"/>
        <end position="56"/>
    </location>
</feature>
<feature type="compositionally biased region" description="Polar residues" evidence="2">
    <location>
        <begin position="66"/>
        <end position="87"/>
    </location>
</feature>
<organism evidence="3 4">
    <name type="scientific">Lasius niger</name>
    <name type="common">Black garden ant</name>
    <dbReference type="NCBI Taxonomy" id="67767"/>
    <lineage>
        <taxon>Eukaryota</taxon>
        <taxon>Metazoa</taxon>
        <taxon>Ecdysozoa</taxon>
        <taxon>Arthropoda</taxon>
        <taxon>Hexapoda</taxon>
        <taxon>Insecta</taxon>
        <taxon>Pterygota</taxon>
        <taxon>Neoptera</taxon>
        <taxon>Endopterygota</taxon>
        <taxon>Hymenoptera</taxon>
        <taxon>Apocrita</taxon>
        <taxon>Aculeata</taxon>
        <taxon>Formicoidea</taxon>
        <taxon>Formicidae</taxon>
        <taxon>Formicinae</taxon>
        <taxon>Lasius</taxon>
        <taxon>Lasius</taxon>
    </lineage>
</organism>
<gene>
    <name evidence="3" type="ORF">RF55_12982</name>
</gene>
<sequence>MTSTPSRNTRSSKRKAKKASPDAITPSSEETAIAIDKVPKIVLRKVKERSKKKKKPRIAESEKDTVTTPEDTSSARMSAESDTSEPVTRSKKRVTKTIREEDSDVEYTGTDYLDPEYSNKLRSGGNKARQESTENLVESPSQETSRRVSNRRKKKDSFRVWSAAEDDDDDDTEFCPEDLKIMGATAIGAIGIDCLKTTEFERKNSSNINGAISGIMKRKIRRAADVINTLVYKAETKGNPAFLRIRNRELEAEVEKLRLEEVLRNREMEDMRAIVADLKREVYELKGRLDDAEEDARKARESYRISRRILLKGSKDDTVADVPPPSSY</sequence>
<comment type="caution">
    <text evidence="3">The sequence shown here is derived from an EMBL/GenBank/DDBJ whole genome shotgun (WGS) entry which is preliminary data.</text>
</comment>
<feature type="compositionally biased region" description="Polar residues" evidence="2">
    <location>
        <begin position="133"/>
        <end position="143"/>
    </location>
</feature>
<keyword evidence="1" id="KW-0175">Coiled coil</keyword>
<dbReference type="AlphaFoldDB" id="A0A0J7KBB6"/>
<feature type="coiled-coil region" evidence="1">
    <location>
        <begin position="247"/>
        <end position="302"/>
    </location>
</feature>
<evidence type="ECO:0000313" key="4">
    <source>
        <dbReference type="Proteomes" id="UP000036403"/>
    </source>
</evidence>
<keyword evidence="4" id="KW-1185">Reference proteome</keyword>
<accession>A0A0J7KBB6</accession>
<dbReference type="PaxDb" id="67767-A0A0J7KBB6"/>